<dbReference type="Gene3D" id="3.40.630.30">
    <property type="match status" value="1"/>
</dbReference>
<evidence type="ECO:0000313" key="4">
    <source>
        <dbReference type="EMBL" id="KWR52995.1"/>
    </source>
</evidence>
<dbReference type="SUPFAM" id="SSF55729">
    <property type="entry name" value="Acyl-CoA N-acyltransferases (Nat)"/>
    <property type="match status" value="1"/>
</dbReference>
<organism evidence="4 5">
    <name type="scientific">Bacteroides stercoris</name>
    <dbReference type="NCBI Taxonomy" id="46506"/>
    <lineage>
        <taxon>Bacteria</taxon>
        <taxon>Pseudomonadati</taxon>
        <taxon>Bacteroidota</taxon>
        <taxon>Bacteroidia</taxon>
        <taxon>Bacteroidales</taxon>
        <taxon>Bacteroidaceae</taxon>
        <taxon>Bacteroides</taxon>
    </lineage>
</organism>
<keyword evidence="1" id="KW-1277">Toxin-antitoxin system</keyword>
<keyword evidence="2" id="KW-0808">Transferase</keyword>
<protein>
    <recommendedName>
        <fullName evidence="6">N-acetyltransferase</fullName>
    </recommendedName>
</protein>
<keyword evidence="5" id="KW-1185">Reference proteome</keyword>
<reference evidence="4 5" key="1">
    <citation type="journal article" date="2016" name="BMC Genomics">
        <title>Type VI secretion systems of human gut Bacteroidales segregate into three genetic architectures, two of which are contained on mobile genetic elements.</title>
        <authorList>
            <person name="Coyne M.J."/>
            <person name="Roelofs K.G."/>
            <person name="Comstock L.E."/>
        </authorList>
    </citation>
    <scope>NUCLEOTIDE SEQUENCE [LARGE SCALE GENOMIC DNA]</scope>
    <source>
        <strain evidence="4 5">CL09T03C01</strain>
    </source>
</reference>
<dbReference type="STRING" id="46506.AA415_02673"/>
<gene>
    <name evidence="4" type="ORF">AA415_02673</name>
</gene>
<dbReference type="PANTHER" id="PTHR36449">
    <property type="entry name" value="ACETYLTRANSFERASE-RELATED"/>
    <property type="match status" value="1"/>
</dbReference>
<dbReference type="Proteomes" id="UP000056419">
    <property type="component" value="Unassembled WGS sequence"/>
</dbReference>
<comment type="caution">
    <text evidence="4">The sequence shown here is derived from an EMBL/GenBank/DDBJ whole genome shotgun (WGS) entry which is preliminary data.</text>
</comment>
<proteinExistence type="predicted"/>
<dbReference type="GO" id="GO:0016746">
    <property type="term" value="F:acyltransferase activity"/>
    <property type="evidence" value="ECO:0007669"/>
    <property type="project" value="UniProtKB-KW"/>
</dbReference>
<sequence>MGTFIEDNCEFVEWSRTLIENCSDFSCNHDKDIENFFKDDFENYTNQLLGKSYGFVKTNTSLELVAAFTVSNSMLPVSSLPKSIRNKINRPIPNVKRNSQYPAVLVGQLAVFDSFAGKHIGDEILSFIKGWFIDPLNKTGCRYIIVDAANNEKVIDFYQRNGFKFIFENITEEIEYMKLNLEPEYKRTRLMYFDLIILKS</sequence>
<keyword evidence="3" id="KW-0012">Acyltransferase</keyword>
<dbReference type="AlphaFoldDB" id="A0A108T449"/>
<evidence type="ECO:0000256" key="3">
    <source>
        <dbReference type="ARBA" id="ARBA00023315"/>
    </source>
</evidence>
<evidence type="ECO:0008006" key="6">
    <source>
        <dbReference type="Google" id="ProtNLM"/>
    </source>
</evidence>
<dbReference type="PANTHER" id="PTHR36449:SF1">
    <property type="entry name" value="ACETYLTRANSFERASE"/>
    <property type="match status" value="1"/>
</dbReference>
<accession>A0A108T449</accession>
<dbReference type="EMBL" id="LRGC01000016">
    <property type="protein sequence ID" value="KWR52995.1"/>
    <property type="molecule type" value="Genomic_DNA"/>
</dbReference>
<dbReference type="RefSeq" id="WP_082709320.1">
    <property type="nucleotide sequence ID" value="NZ_LRGC01000016.1"/>
</dbReference>
<evidence type="ECO:0000313" key="5">
    <source>
        <dbReference type="Proteomes" id="UP000056419"/>
    </source>
</evidence>
<dbReference type="PATRIC" id="fig|46506.5.peg.2867"/>
<evidence type="ECO:0000256" key="1">
    <source>
        <dbReference type="ARBA" id="ARBA00022649"/>
    </source>
</evidence>
<dbReference type="InterPro" id="IPR016181">
    <property type="entry name" value="Acyl_CoA_acyltransferase"/>
</dbReference>
<name>A0A108T449_BACSE</name>
<evidence type="ECO:0000256" key="2">
    <source>
        <dbReference type="ARBA" id="ARBA00022679"/>
    </source>
</evidence>